<dbReference type="AlphaFoldDB" id="A0AA39WGS7"/>
<evidence type="ECO:0000256" key="1">
    <source>
        <dbReference type="SAM" id="MobiDB-lite"/>
    </source>
</evidence>
<gene>
    <name evidence="3" type="ORF">B0T17DRAFT_619897</name>
</gene>
<evidence type="ECO:0000313" key="4">
    <source>
        <dbReference type="Proteomes" id="UP001174934"/>
    </source>
</evidence>
<accession>A0AA39WGS7</accession>
<name>A0AA39WGS7_9PEZI</name>
<dbReference type="GO" id="GO:0004672">
    <property type="term" value="F:protein kinase activity"/>
    <property type="evidence" value="ECO:0007669"/>
    <property type="project" value="InterPro"/>
</dbReference>
<sequence length="250" mass="29265">MPVFKVGDFGLAEPLKEVRTNSHGIVVNDFQDAENLWNCRRTGKEGWYTPEQFSEEWNNFDQLPTDRHHTAGRYGWKSNLYQLAQVMMCIATGHRTRWGTYAERPPAEYLPAGFNPASKRRDDQYKYFSFGAFLLNNPDRWRFIDWTLREWIMKCMYDQPRERPGFDDIRTAIEEKKATFTDEDRRAARLWADQAFGPLPEDPHLETLSNLHTVSGLYLFPLCGSEPLSLMNRGHGKEAEEEEEKEMDEA</sequence>
<protein>
    <recommendedName>
        <fullName evidence="2">Protein kinase domain-containing protein</fullName>
    </recommendedName>
</protein>
<evidence type="ECO:0000259" key="2">
    <source>
        <dbReference type="PROSITE" id="PS50011"/>
    </source>
</evidence>
<reference evidence="3" key="1">
    <citation type="submission" date="2023-06" db="EMBL/GenBank/DDBJ databases">
        <title>Genome-scale phylogeny and comparative genomics of the fungal order Sordariales.</title>
        <authorList>
            <consortium name="Lawrence Berkeley National Laboratory"/>
            <person name="Hensen N."/>
            <person name="Bonometti L."/>
            <person name="Westerberg I."/>
            <person name="Brannstrom I.O."/>
            <person name="Guillou S."/>
            <person name="Cros-Aarteil S."/>
            <person name="Calhoun S."/>
            <person name="Haridas S."/>
            <person name="Kuo A."/>
            <person name="Mondo S."/>
            <person name="Pangilinan J."/>
            <person name="Riley R."/>
            <person name="LaButti K."/>
            <person name="Andreopoulos B."/>
            <person name="Lipzen A."/>
            <person name="Chen C."/>
            <person name="Yanf M."/>
            <person name="Daum C."/>
            <person name="Ng V."/>
            <person name="Clum A."/>
            <person name="Steindorff A."/>
            <person name="Ohm R."/>
            <person name="Martin F."/>
            <person name="Silar P."/>
            <person name="Natvig D."/>
            <person name="Lalanne C."/>
            <person name="Gautier V."/>
            <person name="Ament-velasquez S.L."/>
            <person name="Kruys A."/>
            <person name="Hutchinson M.I."/>
            <person name="Powell A.J."/>
            <person name="Barry K."/>
            <person name="Miller A.N."/>
            <person name="Grigoriev I.V."/>
            <person name="Debuchy R."/>
            <person name="Gladieux P."/>
            <person name="Thoren M.H."/>
            <person name="Johannesson H."/>
        </authorList>
    </citation>
    <scope>NUCLEOTIDE SEQUENCE</scope>
    <source>
        <strain evidence="3">SMH3391-2</strain>
    </source>
</reference>
<feature type="domain" description="Protein kinase" evidence="2">
    <location>
        <begin position="1"/>
        <end position="180"/>
    </location>
</feature>
<comment type="caution">
    <text evidence="3">The sequence shown here is derived from an EMBL/GenBank/DDBJ whole genome shotgun (WGS) entry which is preliminary data.</text>
</comment>
<evidence type="ECO:0000313" key="3">
    <source>
        <dbReference type="EMBL" id="KAK0615075.1"/>
    </source>
</evidence>
<dbReference type="PROSITE" id="PS50011">
    <property type="entry name" value="PROTEIN_KINASE_DOM"/>
    <property type="match status" value="1"/>
</dbReference>
<proteinExistence type="predicted"/>
<dbReference type="Proteomes" id="UP001174934">
    <property type="component" value="Unassembled WGS sequence"/>
</dbReference>
<feature type="region of interest" description="Disordered" evidence="1">
    <location>
        <begin position="231"/>
        <end position="250"/>
    </location>
</feature>
<dbReference type="SUPFAM" id="SSF56112">
    <property type="entry name" value="Protein kinase-like (PK-like)"/>
    <property type="match status" value="1"/>
</dbReference>
<dbReference type="GO" id="GO:0005524">
    <property type="term" value="F:ATP binding"/>
    <property type="evidence" value="ECO:0007669"/>
    <property type="project" value="InterPro"/>
</dbReference>
<dbReference type="Gene3D" id="1.10.510.10">
    <property type="entry name" value="Transferase(Phosphotransferase) domain 1"/>
    <property type="match status" value="1"/>
</dbReference>
<keyword evidence="4" id="KW-1185">Reference proteome</keyword>
<organism evidence="3 4">
    <name type="scientific">Bombardia bombarda</name>
    <dbReference type="NCBI Taxonomy" id="252184"/>
    <lineage>
        <taxon>Eukaryota</taxon>
        <taxon>Fungi</taxon>
        <taxon>Dikarya</taxon>
        <taxon>Ascomycota</taxon>
        <taxon>Pezizomycotina</taxon>
        <taxon>Sordariomycetes</taxon>
        <taxon>Sordariomycetidae</taxon>
        <taxon>Sordariales</taxon>
        <taxon>Lasiosphaeriaceae</taxon>
        <taxon>Bombardia</taxon>
    </lineage>
</organism>
<dbReference type="EMBL" id="JAULSR010000007">
    <property type="protein sequence ID" value="KAK0615075.1"/>
    <property type="molecule type" value="Genomic_DNA"/>
</dbReference>
<dbReference type="InterPro" id="IPR000719">
    <property type="entry name" value="Prot_kinase_dom"/>
</dbReference>
<dbReference type="InterPro" id="IPR011009">
    <property type="entry name" value="Kinase-like_dom_sf"/>
</dbReference>
<feature type="compositionally biased region" description="Acidic residues" evidence="1">
    <location>
        <begin position="239"/>
        <end position="250"/>
    </location>
</feature>